<dbReference type="Gene3D" id="3.40.50.300">
    <property type="entry name" value="P-loop containing nucleotide triphosphate hydrolases"/>
    <property type="match status" value="1"/>
</dbReference>
<evidence type="ECO:0000256" key="1">
    <source>
        <dbReference type="ARBA" id="ARBA00004323"/>
    </source>
</evidence>
<evidence type="ECO:0000256" key="6">
    <source>
        <dbReference type="ARBA" id="ARBA00022989"/>
    </source>
</evidence>
<keyword evidence="4" id="KW-0812">Transmembrane</keyword>
<evidence type="ECO:0000256" key="7">
    <source>
        <dbReference type="ARBA" id="ARBA00023034"/>
    </source>
</evidence>
<dbReference type="PANTHER" id="PTHR14647:SF87">
    <property type="entry name" value="PUTATIVE-RELATED"/>
    <property type="match status" value="1"/>
</dbReference>
<keyword evidence="13" id="KW-1185">Reference proteome</keyword>
<evidence type="ECO:0000313" key="12">
    <source>
        <dbReference type="EMBL" id="WAR13222.1"/>
    </source>
</evidence>
<dbReference type="InterPro" id="IPR009729">
    <property type="entry name" value="Gal-3-0_sulfotransfrase"/>
</dbReference>
<keyword evidence="7" id="KW-0333">Golgi apparatus</keyword>
<dbReference type="PANTHER" id="PTHR14647">
    <property type="entry name" value="GALACTOSE-3-O-SULFOTRANSFERASE"/>
    <property type="match status" value="1"/>
</dbReference>
<evidence type="ECO:0000256" key="4">
    <source>
        <dbReference type="ARBA" id="ARBA00022692"/>
    </source>
</evidence>
<dbReference type="Proteomes" id="UP001164746">
    <property type="component" value="Chromosome 8"/>
</dbReference>
<feature type="chain" id="PRO_5046565722" evidence="11">
    <location>
        <begin position="26"/>
        <end position="473"/>
    </location>
</feature>
<keyword evidence="6" id="KW-1133">Transmembrane helix</keyword>
<reference evidence="12" key="1">
    <citation type="submission" date="2022-11" db="EMBL/GenBank/DDBJ databases">
        <title>Centuries of genome instability and evolution in soft-shell clam transmissible cancer (bioRxiv).</title>
        <authorList>
            <person name="Hart S.F.M."/>
            <person name="Yonemitsu M.A."/>
            <person name="Giersch R.M."/>
            <person name="Beal B.F."/>
            <person name="Arriagada G."/>
            <person name="Davis B.W."/>
            <person name="Ostrander E.A."/>
            <person name="Goff S.P."/>
            <person name="Metzger M.J."/>
        </authorList>
    </citation>
    <scope>NUCLEOTIDE SEQUENCE</scope>
    <source>
        <strain evidence="12">MELC-2E11</strain>
        <tissue evidence="12">Siphon/mantle</tissue>
    </source>
</reference>
<name>A0ABY7ETC6_MYAAR</name>
<dbReference type="InterPro" id="IPR027417">
    <property type="entry name" value="P-loop_NTPase"/>
</dbReference>
<evidence type="ECO:0000256" key="11">
    <source>
        <dbReference type="SAM" id="SignalP"/>
    </source>
</evidence>
<sequence>MGLQFYTKSLLSILAILFLLYFAAKQSTEVFREVVHTDAKANEARRGNDNDGDKRAVGIRTDVNTEVQTSQVESLTTGSTETTSTTATTNSISESFKAINNQLVDKYDEEMLAQLEIFVSTQSNITTTSSQATTTHSNTMYQESPEIHHVAFIKIHKTGSSTAQNIFLRFGVSRNLTFVLAHDDLSLSETRYPNVISYSNSLSERNIVSPPDGRGYDIMCCHVVYNKENFTRIMPADTKYIALIRHPITRLESAMRYFNMFPNVNLSDFAASPLTYDKGKHSMANNRMAFELGFPLSLFPNSYTQVNELDRKIEASAYMDELMSDYSLIMINERMDESVVMLKRVLGWQLKDIIYQKQLVAKHETRRFSETDANDLRNYLYLDFALYERAVQEFTKQVANAGDDFVREVEYFKMVNEKVTFFCGNASMTSLSFDRSLWGDPFEVTRFDCELYKKPEIKFIQHIRLRMYGTLNN</sequence>
<comment type="subcellular location">
    <subcellularLocation>
        <location evidence="1">Golgi apparatus membrane</location>
        <topology evidence="1">Single-pass type II membrane protein</topology>
    </subcellularLocation>
</comment>
<evidence type="ECO:0000256" key="9">
    <source>
        <dbReference type="ARBA" id="ARBA00023180"/>
    </source>
</evidence>
<evidence type="ECO:0000256" key="2">
    <source>
        <dbReference type="ARBA" id="ARBA00008124"/>
    </source>
</evidence>
<keyword evidence="3" id="KW-0808">Transferase</keyword>
<feature type="compositionally biased region" description="Low complexity" evidence="10">
    <location>
        <begin position="73"/>
        <end position="87"/>
    </location>
</feature>
<dbReference type="Pfam" id="PF06990">
    <property type="entry name" value="Gal-3-0_sulfotr"/>
    <property type="match status" value="1"/>
</dbReference>
<keyword evidence="8" id="KW-0472">Membrane</keyword>
<keyword evidence="5" id="KW-0735">Signal-anchor</keyword>
<evidence type="ECO:0000313" key="13">
    <source>
        <dbReference type="Proteomes" id="UP001164746"/>
    </source>
</evidence>
<keyword evidence="9" id="KW-0325">Glycoprotein</keyword>
<evidence type="ECO:0000256" key="3">
    <source>
        <dbReference type="ARBA" id="ARBA00022679"/>
    </source>
</evidence>
<accession>A0ABY7ETC6</accession>
<keyword evidence="11" id="KW-0732">Signal</keyword>
<comment type="similarity">
    <text evidence="2">Belongs to the galactose-3-O-sulfotransferase family.</text>
</comment>
<feature type="signal peptide" evidence="11">
    <location>
        <begin position="1"/>
        <end position="25"/>
    </location>
</feature>
<feature type="region of interest" description="Disordered" evidence="10">
    <location>
        <begin position="68"/>
        <end position="87"/>
    </location>
</feature>
<dbReference type="EMBL" id="CP111019">
    <property type="protein sequence ID" value="WAR13222.1"/>
    <property type="molecule type" value="Genomic_DNA"/>
</dbReference>
<evidence type="ECO:0000256" key="5">
    <source>
        <dbReference type="ARBA" id="ARBA00022968"/>
    </source>
</evidence>
<gene>
    <name evidence="12" type="ORF">MAR_027402</name>
</gene>
<protein>
    <submittedName>
        <fullName evidence="12">G3ST3-like protein</fullName>
    </submittedName>
</protein>
<evidence type="ECO:0000256" key="8">
    <source>
        <dbReference type="ARBA" id="ARBA00023136"/>
    </source>
</evidence>
<organism evidence="12 13">
    <name type="scientific">Mya arenaria</name>
    <name type="common">Soft-shell clam</name>
    <dbReference type="NCBI Taxonomy" id="6604"/>
    <lineage>
        <taxon>Eukaryota</taxon>
        <taxon>Metazoa</taxon>
        <taxon>Spiralia</taxon>
        <taxon>Lophotrochozoa</taxon>
        <taxon>Mollusca</taxon>
        <taxon>Bivalvia</taxon>
        <taxon>Autobranchia</taxon>
        <taxon>Heteroconchia</taxon>
        <taxon>Euheterodonta</taxon>
        <taxon>Imparidentia</taxon>
        <taxon>Neoheterodontei</taxon>
        <taxon>Myida</taxon>
        <taxon>Myoidea</taxon>
        <taxon>Myidae</taxon>
        <taxon>Mya</taxon>
    </lineage>
</organism>
<evidence type="ECO:0000256" key="10">
    <source>
        <dbReference type="SAM" id="MobiDB-lite"/>
    </source>
</evidence>
<dbReference type="SUPFAM" id="SSF52540">
    <property type="entry name" value="P-loop containing nucleoside triphosphate hydrolases"/>
    <property type="match status" value="1"/>
</dbReference>
<proteinExistence type="inferred from homology"/>